<evidence type="ECO:0000256" key="2">
    <source>
        <dbReference type="SAM" id="Phobius"/>
    </source>
</evidence>
<evidence type="ECO:0000256" key="1">
    <source>
        <dbReference type="SAM" id="MobiDB-lite"/>
    </source>
</evidence>
<sequence length="328" mass="36018">MFRDTVLWCIAIVTIVWITLTSGEPCAHDVRLIQNQTGYYVTWSRLGDCGDSWIRTDKNADSVLVSSPMLIQLGSNPRVICRNKTCEVTNINVTTATSTVWTTRPTTSDRLVTTSSRNVPTSNTVTPAPRGPVNEFPTLLVAVSVCSIVVLTVVVILVVFLVKTRRTQPDKTAAPVVNSTRSLRREDIQHMVSTDEPGIEEGTYTEIGAVSHPPRDLYAVVVKKQDIADTSAVEDAYAVVQKPPKESGHTADPGSMYAEVQKPSNAAKQPMLQEDTNGPNQDGSRHKNKDGLIYLDVDFSQTPDQKEGGHPLLDCPQRDCDYAEVQHT</sequence>
<keyword evidence="5" id="KW-1185">Reference proteome</keyword>
<evidence type="ECO:0000313" key="4">
    <source>
        <dbReference type="EMBL" id="OWF53309.1"/>
    </source>
</evidence>
<evidence type="ECO:0008006" key="6">
    <source>
        <dbReference type="Google" id="ProtNLM"/>
    </source>
</evidence>
<proteinExistence type="predicted"/>
<accession>A0A210QX04</accession>
<protein>
    <recommendedName>
        <fullName evidence="6">Ig-like domain-containing protein</fullName>
    </recommendedName>
</protein>
<keyword evidence="2" id="KW-0472">Membrane</keyword>
<gene>
    <name evidence="4" type="ORF">KP79_PYT03550</name>
</gene>
<feature type="transmembrane region" description="Helical" evidence="2">
    <location>
        <begin position="139"/>
        <end position="162"/>
    </location>
</feature>
<reference evidence="4 5" key="1">
    <citation type="journal article" date="2017" name="Nat. Ecol. Evol.">
        <title>Scallop genome provides insights into evolution of bilaterian karyotype and development.</title>
        <authorList>
            <person name="Wang S."/>
            <person name="Zhang J."/>
            <person name="Jiao W."/>
            <person name="Li J."/>
            <person name="Xun X."/>
            <person name="Sun Y."/>
            <person name="Guo X."/>
            <person name="Huan P."/>
            <person name="Dong B."/>
            <person name="Zhang L."/>
            <person name="Hu X."/>
            <person name="Sun X."/>
            <person name="Wang J."/>
            <person name="Zhao C."/>
            <person name="Wang Y."/>
            <person name="Wang D."/>
            <person name="Huang X."/>
            <person name="Wang R."/>
            <person name="Lv J."/>
            <person name="Li Y."/>
            <person name="Zhang Z."/>
            <person name="Liu B."/>
            <person name="Lu W."/>
            <person name="Hui Y."/>
            <person name="Liang J."/>
            <person name="Zhou Z."/>
            <person name="Hou R."/>
            <person name="Li X."/>
            <person name="Liu Y."/>
            <person name="Li H."/>
            <person name="Ning X."/>
            <person name="Lin Y."/>
            <person name="Zhao L."/>
            <person name="Xing Q."/>
            <person name="Dou J."/>
            <person name="Li Y."/>
            <person name="Mao J."/>
            <person name="Guo H."/>
            <person name="Dou H."/>
            <person name="Li T."/>
            <person name="Mu C."/>
            <person name="Jiang W."/>
            <person name="Fu Q."/>
            <person name="Fu X."/>
            <person name="Miao Y."/>
            <person name="Liu J."/>
            <person name="Yu Q."/>
            <person name="Li R."/>
            <person name="Liao H."/>
            <person name="Li X."/>
            <person name="Kong Y."/>
            <person name="Jiang Z."/>
            <person name="Chourrout D."/>
            <person name="Li R."/>
            <person name="Bao Z."/>
        </authorList>
    </citation>
    <scope>NUCLEOTIDE SEQUENCE [LARGE SCALE GENOMIC DNA]</scope>
    <source>
        <strain evidence="4 5">PY_sf001</strain>
    </source>
</reference>
<feature type="signal peptide" evidence="3">
    <location>
        <begin position="1"/>
        <end position="23"/>
    </location>
</feature>
<evidence type="ECO:0000256" key="3">
    <source>
        <dbReference type="SAM" id="SignalP"/>
    </source>
</evidence>
<keyword evidence="2" id="KW-1133">Transmembrane helix</keyword>
<keyword evidence="3" id="KW-0732">Signal</keyword>
<dbReference type="EMBL" id="NEDP02001400">
    <property type="protein sequence ID" value="OWF53309.1"/>
    <property type="molecule type" value="Genomic_DNA"/>
</dbReference>
<dbReference type="AlphaFoldDB" id="A0A210QX04"/>
<feature type="region of interest" description="Disordered" evidence="1">
    <location>
        <begin position="270"/>
        <end position="317"/>
    </location>
</feature>
<comment type="caution">
    <text evidence="4">The sequence shown here is derived from an EMBL/GenBank/DDBJ whole genome shotgun (WGS) entry which is preliminary data.</text>
</comment>
<evidence type="ECO:0000313" key="5">
    <source>
        <dbReference type="Proteomes" id="UP000242188"/>
    </source>
</evidence>
<feature type="chain" id="PRO_5013052594" description="Ig-like domain-containing protein" evidence="3">
    <location>
        <begin position="24"/>
        <end position="328"/>
    </location>
</feature>
<organism evidence="4 5">
    <name type="scientific">Mizuhopecten yessoensis</name>
    <name type="common">Japanese scallop</name>
    <name type="synonym">Patinopecten yessoensis</name>
    <dbReference type="NCBI Taxonomy" id="6573"/>
    <lineage>
        <taxon>Eukaryota</taxon>
        <taxon>Metazoa</taxon>
        <taxon>Spiralia</taxon>
        <taxon>Lophotrochozoa</taxon>
        <taxon>Mollusca</taxon>
        <taxon>Bivalvia</taxon>
        <taxon>Autobranchia</taxon>
        <taxon>Pteriomorphia</taxon>
        <taxon>Pectinida</taxon>
        <taxon>Pectinoidea</taxon>
        <taxon>Pectinidae</taxon>
        <taxon>Mizuhopecten</taxon>
    </lineage>
</organism>
<name>A0A210QX04_MIZYE</name>
<keyword evidence="2" id="KW-0812">Transmembrane</keyword>
<dbReference type="Proteomes" id="UP000242188">
    <property type="component" value="Unassembled WGS sequence"/>
</dbReference>
<dbReference type="OrthoDB" id="10489441at2759"/>